<proteinExistence type="inferred from homology"/>
<evidence type="ECO:0000259" key="7">
    <source>
        <dbReference type="Pfam" id="PF14322"/>
    </source>
</evidence>
<evidence type="ECO:0000256" key="4">
    <source>
        <dbReference type="ARBA" id="ARBA00023136"/>
    </source>
</evidence>
<evidence type="ECO:0000313" key="9">
    <source>
        <dbReference type="Proteomes" id="UP001165367"/>
    </source>
</evidence>
<dbReference type="Pfam" id="PF14322">
    <property type="entry name" value="SusD-like_3"/>
    <property type="match status" value="1"/>
</dbReference>
<evidence type="ECO:0000313" key="8">
    <source>
        <dbReference type="EMBL" id="MCG2614393.1"/>
    </source>
</evidence>
<dbReference type="InterPro" id="IPR012944">
    <property type="entry name" value="SusD_RagB_dom"/>
</dbReference>
<comment type="subcellular location">
    <subcellularLocation>
        <location evidence="1">Cell outer membrane</location>
    </subcellularLocation>
</comment>
<feature type="domain" description="RagB/SusD" evidence="6">
    <location>
        <begin position="298"/>
        <end position="512"/>
    </location>
</feature>
<dbReference type="SUPFAM" id="SSF48452">
    <property type="entry name" value="TPR-like"/>
    <property type="match status" value="1"/>
</dbReference>
<name>A0ABS9KPY7_9BACT</name>
<dbReference type="Proteomes" id="UP001165367">
    <property type="component" value="Unassembled WGS sequence"/>
</dbReference>
<evidence type="ECO:0000256" key="1">
    <source>
        <dbReference type="ARBA" id="ARBA00004442"/>
    </source>
</evidence>
<dbReference type="EMBL" id="JAKLTR010000004">
    <property type="protein sequence ID" value="MCG2614393.1"/>
    <property type="molecule type" value="Genomic_DNA"/>
</dbReference>
<dbReference type="RefSeq" id="WP_237870751.1">
    <property type="nucleotide sequence ID" value="NZ_JAKLTR010000004.1"/>
</dbReference>
<organism evidence="8 9">
    <name type="scientific">Terrimonas ginsenosidimutans</name>
    <dbReference type="NCBI Taxonomy" id="2908004"/>
    <lineage>
        <taxon>Bacteria</taxon>
        <taxon>Pseudomonadati</taxon>
        <taxon>Bacteroidota</taxon>
        <taxon>Chitinophagia</taxon>
        <taxon>Chitinophagales</taxon>
        <taxon>Chitinophagaceae</taxon>
        <taxon>Terrimonas</taxon>
    </lineage>
</organism>
<dbReference type="InterPro" id="IPR011990">
    <property type="entry name" value="TPR-like_helical_dom_sf"/>
</dbReference>
<comment type="caution">
    <text evidence="8">The sequence shown here is derived from an EMBL/GenBank/DDBJ whole genome shotgun (WGS) entry which is preliminary data.</text>
</comment>
<keyword evidence="5" id="KW-0998">Cell outer membrane</keyword>
<dbReference type="InterPro" id="IPR033985">
    <property type="entry name" value="SusD-like_N"/>
</dbReference>
<accession>A0ABS9KPY7</accession>
<reference evidence="8" key="1">
    <citation type="submission" date="2022-01" db="EMBL/GenBank/DDBJ databases">
        <authorList>
            <person name="Jo J.-H."/>
            <person name="Im W.-T."/>
        </authorList>
    </citation>
    <scope>NUCLEOTIDE SEQUENCE</scope>
    <source>
        <strain evidence="8">NA20</strain>
    </source>
</reference>
<comment type="similarity">
    <text evidence="2">Belongs to the SusD family.</text>
</comment>
<gene>
    <name evidence="8" type="ORF">LZZ85_08885</name>
</gene>
<evidence type="ECO:0000259" key="6">
    <source>
        <dbReference type="Pfam" id="PF07980"/>
    </source>
</evidence>
<dbReference type="Pfam" id="PF07980">
    <property type="entry name" value="SusD_RagB"/>
    <property type="match status" value="1"/>
</dbReference>
<dbReference type="Gene3D" id="1.25.40.390">
    <property type="match status" value="1"/>
</dbReference>
<keyword evidence="9" id="KW-1185">Reference proteome</keyword>
<evidence type="ECO:0000256" key="5">
    <source>
        <dbReference type="ARBA" id="ARBA00023237"/>
    </source>
</evidence>
<feature type="domain" description="SusD-like N-terminal" evidence="7">
    <location>
        <begin position="96"/>
        <end position="219"/>
    </location>
</feature>
<dbReference type="PROSITE" id="PS51257">
    <property type="entry name" value="PROKAR_LIPOPROTEIN"/>
    <property type="match status" value="1"/>
</dbReference>
<protein>
    <submittedName>
        <fullName evidence="8">RagB/SusD family nutrient uptake outer membrane protein</fullName>
    </submittedName>
</protein>
<keyword evidence="4" id="KW-0472">Membrane</keyword>
<keyword evidence="3" id="KW-0732">Signal</keyword>
<sequence length="520" mass="57703">MKKKSVYAILVLTTLMASCKKSFIDRPSLDGTTLTNFYNTAEEVRGLTSTLYGLPWSGFENRAMDAIGDVMGGNIYSGGNDDPPFTNFSFAATSVRIADTWKVFYKIGGWTSEYVKALEQKKSMGGNASFIDPAIAECHFFRGVVYFYIARIWGDAPIVTDPGETALTGNFNIPRYFQKDVMRFALEELQKAEAGLPESDVPGRLTKYSAKGMMAKLYLYNKDYANAKIKSQEVIASNKYRLFDNYQGLFNSSANNNNIESLFSIQHQLTGNPWGSGNQKNPDRGPANLQTAEASMWEMYIPSMDILKAYEFGDLRRKGSIMEHGWTYPAWKPKNTNSTYNAFMANGYKYDTLQPVGDGGQKNTTRSNIAKYVVGPGAGFGGEAVLGMNSGINTMILRYADVLLIYAEATLGTNASTSDATALAALNAVRKRANLAEKTSFNIDDILHERRVEFAFEGDFWFDIQRQGYAKAKSIIEAQNRGTPDLPVYVTFSQNRMHLPIPAGEILQDPALALDPVAYY</sequence>
<evidence type="ECO:0000256" key="2">
    <source>
        <dbReference type="ARBA" id="ARBA00006275"/>
    </source>
</evidence>
<evidence type="ECO:0000256" key="3">
    <source>
        <dbReference type="ARBA" id="ARBA00022729"/>
    </source>
</evidence>